<keyword evidence="2" id="KW-1185">Reference proteome</keyword>
<evidence type="ECO:0000313" key="1">
    <source>
        <dbReference type="EMBL" id="KAI5647267.1"/>
    </source>
</evidence>
<gene>
    <name evidence="1" type="ORF">M9H77_33272</name>
</gene>
<sequence length="719" mass="80571">MTTLSMIAGNCGRGKGEESSFFEYKSSFSFGNELLLNGVWFSEKSKVRSGEKFRIVAAKARKWKKHDYPWPDDIDPHSGNPLKYLSYFKPLEEKPKPVTLAFEKPLVDLEKKIIEVRRMADDTGLDFSDQISALEIKYEQALKDLYTHLSPIQRLNIARHPNRPTVLDHIVNITEKWVELHGDRAGYNDPAIVTGIGSMEGRSYMFIGHQKGRNTKENIMRNFAMPTPHGYRKALRMMKYADHHGFPIVTFVDTPGAYADLKSEELGQGEAIAHNLRTMFGLKVPIITVVTGEGGSGGALAIACANKLLMLENSAFYVASPEACAAILWKSSQAAPKAAEKLRITAQEHYRLRIADGIIPEPLGGAHADPLWSSQQIKLAIIEAMKELSKLDGEGLLKHRMNKFRSIGKGGFKEDGQVEPLRKRNMKPSEVNFPVTAGIESELEDLRKKILEAKGPSDPITRATIAKLEEDLDKEMTRAFISMGLQDKILSLKLELERSSNPKQAIDRHLKEKADEIVQEFKQNLSRPGAYLGLKQKLQTLSAVRRLIKLKVKREKLKTEVNQKIPSDIKTKMDILKKARDNSSLDGNLAEEIQIAVKKLEEVLKSANLEIVGKTRREHVISQLDIKEKILNINKEIKDEISSVVVKEGVRKKIEELKVEIAKGSSPEKVKKLEEEIKKEIAGALSVSPLKEKVENLRSELASTTKDNVEAEVGAENGR</sequence>
<protein>
    <submittedName>
        <fullName evidence="1">Uncharacterized protein</fullName>
    </submittedName>
</protein>
<dbReference type="EMBL" id="CM044708">
    <property type="protein sequence ID" value="KAI5647267.1"/>
    <property type="molecule type" value="Genomic_DNA"/>
</dbReference>
<comment type="caution">
    <text evidence="1">The sequence shown here is derived from an EMBL/GenBank/DDBJ whole genome shotgun (WGS) entry which is preliminary data.</text>
</comment>
<dbReference type="Proteomes" id="UP001060085">
    <property type="component" value="Linkage Group LG08"/>
</dbReference>
<name>A0ACB9ZM20_CATRO</name>
<reference evidence="2" key="1">
    <citation type="journal article" date="2023" name="Nat. Plants">
        <title>Single-cell RNA sequencing provides a high-resolution roadmap for understanding the multicellular compartmentation of specialized metabolism.</title>
        <authorList>
            <person name="Sun S."/>
            <person name="Shen X."/>
            <person name="Li Y."/>
            <person name="Li Y."/>
            <person name="Wang S."/>
            <person name="Li R."/>
            <person name="Zhang H."/>
            <person name="Shen G."/>
            <person name="Guo B."/>
            <person name="Wei J."/>
            <person name="Xu J."/>
            <person name="St-Pierre B."/>
            <person name="Chen S."/>
            <person name="Sun C."/>
        </authorList>
    </citation>
    <scope>NUCLEOTIDE SEQUENCE [LARGE SCALE GENOMIC DNA]</scope>
</reference>
<proteinExistence type="predicted"/>
<evidence type="ECO:0000313" key="2">
    <source>
        <dbReference type="Proteomes" id="UP001060085"/>
    </source>
</evidence>
<organism evidence="1 2">
    <name type="scientific">Catharanthus roseus</name>
    <name type="common">Madagascar periwinkle</name>
    <name type="synonym">Vinca rosea</name>
    <dbReference type="NCBI Taxonomy" id="4058"/>
    <lineage>
        <taxon>Eukaryota</taxon>
        <taxon>Viridiplantae</taxon>
        <taxon>Streptophyta</taxon>
        <taxon>Embryophyta</taxon>
        <taxon>Tracheophyta</taxon>
        <taxon>Spermatophyta</taxon>
        <taxon>Magnoliopsida</taxon>
        <taxon>eudicotyledons</taxon>
        <taxon>Gunneridae</taxon>
        <taxon>Pentapetalae</taxon>
        <taxon>asterids</taxon>
        <taxon>lamiids</taxon>
        <taxon>Gentianales</taxon>
        <taxon>Apocynaceae</taxon>
        <taxon>Rauvolfioideae</taxon>
        <taxon>Vinceae</taxon>
        <taxon>Catharanthinae</taxon>
        <taxon>Catharanthus</taxon>
    </lineage>
</organism>
<accession>A0ACB9ZM20</accession>